<dbReference type="PANTHER" id="PTHR43671:SF98">
    <property type="entry name" value="SERINE_THREONINE-PROTEIN KINASE NEK11"/>
    <property type="match status" value="1"/>
</dbReference>
<keyword evidence="3" id="KW-0808">Transferase</keyword>
<dbReference type="InterPro" id="IPR050660">
    <property type="entry name" value="NEK_Ser/Thr_kinase"/>
</dbReference>
<evidence type="ECO:0000256" key="5">
    <source>
        <dbReference type="ARBA" id="ARBA00022777"/>
    </source>
</evidence>
<keyword evidence="5" id="KW-0418">Kinase</keyword>
<protein>
    <recommendedName>
        <fullName evidence="1">non-specific serine/threonine protein kinase</fullName>
        <ecNumber evidence="1">2.7.11.1</ecNumber>
    </recommendedName>
</protein>
<evidence type="ECO:0000256" key="7">
    <source>
        <dbReference type="ARBA" id="ARBA00047899"/>
    </source>
</evidence>
<dbReference type="PROSITE" id="PS00108">
    <property type="entry name" value="PROTEIN_KINASE_ST"/>
    <property type="match status" value="1"/>
</dbReference>
<gene>
    <name evidence="10" type="ORF">LTR78_006459</name>
</gene>
<evidence type="ECO:0000256" key="1">
    <source>
        <dbReference type="ARBA" id="ARBA00012513"/>
    </source>
</evidence>
<dbReference type="SMART" id="SM00220">
    <property type="entry name" value="S_TKc"/>
    <property type="match status" value="1"/>
</dbReference>
<dbReference type="GO" id="GO:0005634">
    <property type="term" value="C:nucleus"/>
    <property type="evidence" value="ECO:0007669"/>
    <property type="project" value="TreeGrafter"/>
</dbReference>
<dbReference type="InterPro" id="IPR000719">
    <property type="entry name" value="Prot_kinase_dom"/>
</dbReference>
<evidence type="ECO:0000256" key="4">
    <source>
        <dbReference type="ARBA" id="ARBA00022741"/>
    </source>
</evidence>
<dbReference type="Pfam" id="PF00069">
    <property type="entry name" value="Pkinase"/>
    <property type="match status" value="1"/>
</dbReference>
<evidence type="ECO:0000313" key="10">
    <source>
        <dbReference type="EMBL" id="KAK3673555.1"/>
    </source>
</evidence>
<dbReference type="Gene3D" id="1.10.510.10">
    <property type="entry name" value="Transferase(Phosphotransferase) domain 1"/>
    <property type="match status" value="1"/>
</dbReference>
<organism evidence="10 11">
    <name type="scientific">Recurvomyces mirabilis</name>
    <dbReference type="NCBI Taxonomy" id="574656"/>
    <lineage>
        <taxon>Eukaryota</taxon>
        <taxon>Fungi</taxon>
        <taxon>Dikarya</taxon>
        <taxon>Ascomycota</taxon>
        <taxon>Pezizomycotina</taxon>
        <taxon>Dothideomycetes</taxon>
        <taxon>Dothideomycetidae</taxon>
        <taxon>Mycosphaerellales</taxon>
        <taxon>Teratosphaeriaceae</taxon>
        <taxon>Recurvomyces</taxon>
    </lineage>
</organism>
<evidence type="ECO:0000313" key="11">
    <source>
        <dbReference type="Proteomes" id="UP001274830"/>
    </source>
</evidence>
<dbReference type="InterPro" id="IPR008271">
    <property type="entry name" value="Ser/Thr_kinase_AS"/>
</dbReference>
<evidence type="ECO:0000256" key="6">
    <source>
        <dbReference type="ARBA" id="ARBA00022840"/>
    </source>
</evidence>
<dbReference type="GO" id="GO:0005524">
    <property type="term" value="F:ATP binding"/>
    <property type="evidence" value="ECO:0007669"/>
    <property type="project" value="UniProtKB-KW"/>
</dbReference>
<comment type="catalytic activity">
    <reaction evidence="7">
        <text>L-threonyl-[protein] + ATP = O-phospho-L-threonyl-[protein] + ADP + H(+)</text>
        <dbReference type="Rhea" id="RHEA:46608"/>
        <dbReference type="Rhea" id="RHEA-COMP:11060"/>
        <dbReference type="Rhea" id="RHEA-COMP:11605"/>
        <dbReference type="ChEBI" id="CHEBI:15378"/>
        <dbReference type="ChEBI" id="CHEBI:30013"/>
        <dbReference type="ChEBI" id="CHEBI:30616"/>
        <dbReference type="ChEBI" id="CHEBI:61977"/>
        <dbReference type="ChEBI" id="CHEBI:456216"/>
        <dbReference type="EC" id="2.7.11.1"/>
    </reaction>
</comment>
<evidence type="ECO:0000256" key="2">
    <source>
        <dbReference type="ARBA" id="ARBA00022527"/>
    </source>
</evidence>
<dbReference type="Proteomes" id="UP001274830">
    <property type="component" value="Unassembled WGS sequence"/>
</dbReference>
<evidence type="ECO:0000256" key="3">
    <source>
        <dbReference type="ARBA" id="ARBA00022679"/>
    </source>
</evidence>
<dbReference type="PANTHER" id="PTHR43671">
    <property type="entry name" value="SERINE/THREONINE-PROTEIN KINASE NEK"/>
    <property type="match status" value="1"/>
</dbReference>
<dbReference type="InterPro" id="IPR011009">
    <property type="entry name" value="Kinase-like_dom_sf"/>
</dbReference>
<evidence type="ECO:0000256" key="8">
    <source>
        <dbReference type="ARBA" id="ARBA00048679"/>
    </source>
</evidence>
<keyword evidence="4" id="KW-0547">Nucleotide-binding</keyword>
<comment type="caution">
    <text evidence="10">The sequence shown here is derived from an EMBL/GenBank/DDBJ whole genome shotgun (WGS) entry which is preliminary data.</text>
</comment>
<comment type="catalytic activity">
    <reaction evidence="8">
        <text>L-seryl-[protein] + ATP = O-phospho-L-seryl-[protein] + ADP + H(+)</text>
        <dbReference type="Rhea" id="RHEA:17989"/>
        <dbReference type="Rhea" id="RHEA-COMP:9863"/>
        <dbReference type="Rhea" id="RHEA-COMP:11604"/>
        <dbReference type="ChEBI" id="CHEBI:15378"/>
        <dbReference type="ChEBI" id="CHEBI:29999"/>
        <dbReference type="ChEBI" id="CHEBI:30616"/>
        <dbReference type="ChEBI" id="CHEBI:83421"/>
        <dbReference type="ChEBI" id="CHEBI:456216"/>
        <dbReference type="EC" id="2.7.11.1"/>
    </reaction>
</comment>
<evidence type="ECO:0000259" key="9">
    <source>
        <dbReference type="PROSITE" id="PS50011"/>
    </source>
</evidence>
<accession>A0AAE0WKV1</accession>
<dbReference type="AlphaFoldDB" id="A0AAE0WKV1"/>
<dbReference type="GO" id="GO:0004674">
    <property type="term" value="F:protein serine/threonine kinase activity"/>
    <property type="evidence" value="ECO:0007669"/>
    <property type="project" value="UniProtKB-KW"/>
</dbReference>
<keyword evidence="2" id="KW-0723">Serine/threonine-protein kinase</keyword>
<dbReference type="PROSITE" id="PS50011">
    <property type="entry name" value="PROTEIN_KINASE_DOM"/>
    <property type="match status" value="1"/>
</dbReference>
<dbReference type="SUPFAM" id="SSF56112">
    <property type="entry name" value="Protein kinase-like (PK-like)"/>
    <property type="match status" value="1"/>
</dbReference>
<dbReference type="EMBL" id="JAUTXT010000024">
    <property type="protein sequence ID" value="KAK3673555.1"/>
    <property type="molecule type" value="Genomic_DNA"/>
</dbReference>
<name>A0AAE0WKV1_9PEZI</name>
<keyword evidence="11" id="KW-1185">Reference proteome</keyword>
<keyword evidence="6" id="KW-0067">ATP-binding</keyword>
<reference evidence="10" key="1">
    <citation type="submission" date="2023-07" db="EMBL/GenBank/DDBJ databases">
        <title>Black Yeasts Isolated from many extreme environments.</title>
        <authorList>
            <person name="Coleine C."/>
            <person name="Stajich J.E."/>
            <person name="Selbmann L."/>
        </authorList>
    </citation>
    <scope>NUCLEOTIDE SEQUENCE</scope>
    <source>
        <strain evidence="10">CCFEE 5485</strain>
    </source>
</reference>
<proteinExistence type="predicted"/>
<sequence>MAFFARLGVKDLGSYALVQRYDPVWAAKNLRNSCRVKVVPQIHVPIVFILHVFISLVDALAYIHHGLHRVNSEQEDELHEVDPNHIPIIHGDIKPQNILLRWPEGKPYCGLLIVLADSGCAEVASQSKGVCGTEGYDSPEVAAFLQLRKNDRARYERVKDSPVMSTKSDIYQLDLVMYILATYALWSIGEARERVRLPPGYDEFAQVKKELEEAMNCCSEVQPGRRPEARVLLVKAKVLKLRRDRLVERYGTLPKAVWRNLTGD</sequence>
<feature type="domain" description="Protein kinase" evidence="9">
    <location>
        <begin position="1"/>
        <end position="239"/>
    </location>
</feature>
<dbReference type="EC" id="2.7.11.1" evidence="1"/>